<protein>
    <submittedName>
        <fullName evidence="1">Uncharacterized protein</fullName>
    </submittedName>
</protein>
<gene>
    <name evidence="1" type="ORF">OCBIM_22015606mg</name>
</gene>
<sequence length="49" mass="5324">MVEVVRNDETANSVNNIGDGGDWKKLWVTLMGLVDGDDGGDCKKGNDVW</sequence>
<proteinExistence type="predicted"/>
<reference evidence="1" key="1">
    <citation type="submission" date="2015-07" db="EMBL/GenBank/DDBJ databases">
        <title>MeaNS - Measles Nucleotide Surveillance Program.</title>
        <authorList>
            <person name="Tran T."/>
            <person name="Druce J."/>
        </authorList>
    </citation>
    <scope>NUCLEOTIDE SEQUENCE</scope>
    <source>
        <strain evidence="1">UCB-OBI-ISO-001</strain>
        <tissue evidence="1">Gonad</tissue>
    </source>
</reference>
<dbReference type="AlphaFoldDB" id="A0A0L8HFM8"/>
<organism evidence="1">
    <name type="scientific">Octopus bimaculoides</name>
    <name type="common">California two-spotted octopus</name>
    <dbReference type="NCBI Taxonomy" id="37653"/>
    <lineage>
        <taxon>Eukaryota</taxon>
        <taxon>Metazoa</taxon>
        <taxon>Spiralia</taxon>
        <taxon>Lophotrochozoa</taxon>
        <taxon>Mollusca</taxon>
        <taxon>Cephalopoda</taxon>
        <taxon>Coleoidea</taxon>
        <taxon>Octopodiformes</taxon>
        <taxon>Octopoda</taxon>
        <taxon>Incirrata</taxon>
        <taxon>Octopodidae</taxon>
        <taxon>Octopus</taxon>
    </lineage>
</organism>
<evidence type="ECO:0000313" key="1">
    <source>
        <dbReference type="EMBL" id="KOF88068.1"/>
    </source>
</evidence>
<name>A0A0L8HFM8_OCTBM</name>
<accession>A0A0L8HFM8</accession>
<dbReference type="EMBL" id="KQ418268">
    <property type="protein sequence ID" value="KOF88068.1"/>
    <property type="molecule type" value="Genomic_DNA"/>
</dbReference>